<protein>
    <submittedName>
        <fullName evidence="1">Uncharacterized protein</fullName>
    </submittedName>
</protein>
<evidence type="ECO:0000313" key="2">
    <source>
        <dbReference type="Proteomes" id="UP001144352"/>
    </source>
</evidence>
<reference evidence="1" key="1">
    <citation type="submission" date="2022-12" db="EMBL/GenBank/DDBJ databases">
        <title>Reference genome sequencing for broad-spectrum identification of bacterial and archaeal isolates by mass spectrometry.</title>
        <authorList>
            <person name="Sekiguchi Y."/>
            <person name="Tourlousse D.M."/>
        </authorList>
    </citation>
    <scope>NUCLEOTIDE SEQUENCE</scope>
    <source>
        <strain evidence="1">H2</strain>
    </source>
</reference>
<name>A0A9W6G407_9BACT</name>
<comment type="caution">
    <text evidence="1">The sequence shown here is derived from an EMBL/GenBank/DDBJ whole genome shotgun (WGS) entry which is preliminary data.</text>
</comment>
<gene>
    <name evidence="1" type="ORF">GHYDROH2_33940</name>
</gene>
<proteinExistence type="predicted"/>
<organism evidence="1 2">
    <name type="scientific">Geobacter hydrogenophilus</name>
    <dbReference type="NCBI Taxonomy" id="40983"/>
    <lineage>
        <taxon>Bacteria</taxon>
        <taxon>Pseudomonadati</taxon>
        <taxon>Thermodesulfobacteriota</taxon>
        <taxon>Desulfuromonadia</taxon>
        <taxon>Geobacterales</taxon>
        <taxon>Geobacteraceae</taxon>
        <taxon>Geobacter</taxon>
    </lineage>
</organism>
<accession>A0A9W6G407</accession>
<dbReference type="Pfam" id="PF22046">
    <property type="entry name" value="FabMG"/>
    <property type="match status" value="1"/>
</dbReference>
<dbReference type="RefSeq" id="WP_214184720.1">
    <property type="nucleotide sequence ID" value="NZ_BSDS01000002.1"/>
</dbReference>
<sequence>MTQYNPLKQIPATAGYGKGDAFVLFGELFGRGYANGIVDEAKKAGMTIIGATVGRRDNNGPLRPLTPEELAEAEANLGGKIINVPLEAGFDLEPAADGLTPADRLKGVKPDTVVETRLDMAAIEESRQKGLARFRENLALFTKELERLIPAGANVLIAHTMAGGIPRARTLMPILNRVFKGQGDRYLASGPFWKSDVGQFCSLSFDEVTADTFGALIAATAGLRSCVEGTGFRISYSAFGYHGCAVLIDGEYRWQSYTPYLQGWAKIRLEEVAAKAWQEGVKATVYNSPEIQTNSSALFLGVEISLYPLLAALRKEGDGPAAKAIWDACQGLLKEGETLDALLAKAEAYLSSPVLNSFGTYGEWPHHNTAEQASLMLTVSDELMAMSADPKNIVCAELSKAVFQAVGRLMFDHSWSPQAPALWLNHDIIARRLIG</sequence>
<keyword evidence="2" id="KW-1185">Reference proteome</keyword>
<dbReference type="AlphaFoldDB" id="A0A9W6G407"/>
<dbReference type="EMBL" id="BSDS01000002">
    <property type="protein sequence ID" value="GLI39893.1"/>
    <property type="molecule type" value="Genomic_DNA"/>
</dbReference>
<dbReference type="InterPro" id="IPR053909">
    <property type="entry name" value="FabMG"/>
</dbReference>
<evidence type="ECO:0000313" key="1">
    <source>
        <dbReference type="EMBL" id="GLI39893.1"/>
    </source>
</evidence>
<dbReference type="Proteomes" id="UP001144352">
    <property type="component" value="Unassembled WGS sequence"/>
</dbReference>